<sequence length="93" mass="10565">MSEHVKTLEKCQNELIFQVNRERKAFAEHFEAWEKPLSWADKGLDAVQFLKNNPILWTSAFAALAHYRPKIASKALAVGRGAMKIVKSAKKLI</sequence>
<reference evidence="1" key="1">
    <citation type="submission" date="2008-03" db="EMBL/GenBank/DDBJ databases">
        <title>Complete sequence of Polynucleobacter necessarius STIR1.</title>
        <authorList>
            <consortium name="US DOE Joint Genome Institute"/>
            <person name="Copeland A."/>
            <person name="Lucas S."/>
            <person name="Lapidus A."/>
            <person name="Barry K."/>
            <person name="Detter J.C."/>
            <person name="Glavina del Rio T."/>
            <person name="Hammon N."/>
            <person name="Israni S."/>
            <person name="Dalin E."/>
            <person name="Tice H."/>
            <person name="Pitluck S."/>
            <person name="Chain P."/>
            <person name="Malfatti S."/>
            <person name="Shin M."/>
            <person name="Vergez L."/>
            <person name="Schmutz J."/>
            <person name="Larimer F."/>
            <person name="Land M."/>
            <person name="Hauser L."/>
            <person name="Kyrpides N."/>
            <person name="Kim E."/>
            <person name="Hahn M."/>
            <person name="Richardson P."/>
        </authorList>
    </citation>
    <scope>NUCLEOTIDE SEQUENCE [LARGE SCALE GENOMIC DNA]</scope>
    <source>
        <strain evidence="1">STIR1</strain>
    </source>
</reference>
<proteinExistence type="predicted"/>
<gene>
    <name evidence="1" type="ordered locus">Pnec_0969</name>
</gene>
<evidence type="ECO:0000313" key="1">
    <source>
        <dbReference type="EMBL" id="ACB44155.1"/>
    </source>
</evidence>
<dbReference type="KEGG" id="pne:Pnec_0969"/>
<organism evidence="1">
    <name type="scientific">Polynucleobacter necessarius subsp. necessarius (strain STIR1)</name>
    <dbReference type="NCBI Taxonomy" id="452638"/>
    <lineage>
        <taxon>Bacteria</taxon>
        <taxon>Pseudomonadati</taxon>
        <taxon>Pseudomonadota</taxon>
        <taxon>Betaproteobacteria</taxon>
        <taxon>Burkholderiales</taxon>
        <taxon>Burkholderiaceae</taxon>
        <taxon>Polynucleobacter</taxon>
    </lineage>
</organism>
<dbReference type="HOGENOM" id="CLU_2397122_0_0_4"/>
<dbReference type="OrthoDB" id="9134902at2"/>
<dbReference type="AlphaFoldDB" id="B1XUX8"/>
<dbReference type="STRING" id="452638.Pnec_0969"/>
<dbReference type="Pfam" id="PF13997">
    <property type="entry name" value="YqjK"/>
    <property type="match status" value="1"/>
</dbReference>
<dbReference type="EMBL" id="CP001010">
    <property type="protein sequence ID" value="ACB44155.1"/>
    <property type="molecule type" value="Genomic_DNA"/>
</dbReference>
<dbReference type="InterPro" id="IPR025612">
    <property type="entry name" value="YqjK"/>
</dbReference>
<name>B1XUX8_POLNS</name>
<protein>
    <recommendedName>
        <fullName evidence="2">YqjK-like protein</fullName>
    </recommendedName>
</protein>
<accession>B1XUX8</accession>
<evidence type="ECO:0008006" key="2">
    <source>
        <dbReference type="Google" id="ProtNLM"/>
    </source>
</evidence>